<dbReference type="GO" id="GO:0001228">
    <property type="term" value="F:DNA-binding transcription activator activity, RNA polymerase II-specific"/>
    <property type="evidence" value="ECO:0007669"/>
    <property type="project" value="TreeGrafter"/>
</dbReference>
<gene>
    <name evidence="7" type="ORF">C8Q69DRAFT_460886</name>
</gene>
<evidence type="ECO:0000256" key="4">
    <source>
        <dbReference type="ARBA" id="ARBA00023242"/>
    </source>
</evidence>
<evidence type="ECO:0000259" key="6">
    <source>
        <dbReference type="PROSITE" id="PS50048"/>
    </source>
</evidence>
<dbReference type="Pfam" id="PF00172">
    <property type="entry name" value="Zn_clus"/>
    <property type="match status" value="1"/>
</dbReference>
<organism evidence="7 8">
    <name type="scientific">Byssochlamys spectabilis</name>
    <name type="common">Paecilomyces variotii</name>
    <dbReference type="NCBI Taxonomy" id="264951"/>
    <lineage>
        <taxon>Eukaryota</taxon>
        <taxon>Fungi</taxon>
        <taxon>Dikarya</taxon>
        <taxon>Ascomycota</taxon>
        <taxon>Pezizomycotina</taxon>
        <taxon>Eurotiomycetes</taxon>
        <taxon>Eurotiomycetidae</taxon>
        <taxon>Eurotiales</taxon>
        <taxon>Thermoascaceae</taxon>
        <taxon>Paecilomyces</taxon>
    </lineage>
</organism>
<dbReference type="Gene3D" id="4.10.240.10">
    <property type="entry name" value="Zn(2)-C6 fungal-type DNA-binding domain"/>
    <property type="match status" value="1"/>
</dbReference>
<keyword evidence="1" id="KW-0805">Transcription regulation</keyword>
<dbReference type="PROSITE" id="PS50048">
    <property type="entry name" value="ZN2_CY6_FUNGAL_2"/>
    <property type="match status" value="1"/>
</dbReference>
<dbReference type="PANTHER" id="PTHR47784">
    <property type="entry name" value="STEROL UPTAKE CONTROL PROTEIN 2"/>
    <property type="match status" value="1"/>
</dbReference>
<sequence>MPSPQSGAGELPPRRRRAHTKSRRGCRNCKLRRVKCDEGEPSCQKCLLFRVACNYNAPDVPDLQLASHERPGSTSPQTNYGQIVFDMKPNLTLLRPVVTIGNKHSSFNLDLESIARLDKFRHRTAFTFATAINLESYQNDVVQLAIENPFLMHAILTVTATHDRHLSMSPDNTRRSLTEAYHWSRCAALLNEKLSAPIKPQDRDPLWAAAAMLGILDISSIEASSPEEAWPLKSSDPSDLNWLSFAQGKHAVWKATNPLRADSLFSKMADEYRILMTKPPPCEIKDIPPEFVRLCHLDQSVPLHQNPYYSAVSIVARLWDVPCTQASMIQYLKFLGFMEPAFKSFLHGKDPRALLITAFWYGPMCDSLWWIARRARLECQAICLYLERYHAEETEIQRMLERPKRQCGLAR</sequence>
<dbReference type="InterPro" id="IPR001138">
    <property type="entry name" value="Zn2Cys6_DnaBD"/>
</dbReference>
<dbReference type="VEuPathDB" id="FungiDB:C8Q69DRAFT_460886"/>
<keyword evidence="8" id="KW-1185">Reference proteome</keyword>
<accession>A0A443HY59</accession>
<evidence type="ECO:0000256" key="1">
    <source>
        <dbReference type="ARBA" id="ARBA00023015"/>
    </source>
</evidence>
<comment type="caution">
    <text evidence="7">The sequence shown here is derived from an EMBL/GenBank/DDBJ whole genome shotgun (WGS) entry which is preliminary data.</text>
</comment>
<dbReference type="Proteomes" id="UP000283841">
    <property type="component" value="Unassembled WGS sequence"/>
</dbReference>
<dbReference type="SUPFAM" id="SSF57701">
    <property type="entry name" value="Zn2/Cys6 DNA-binding domain"/>
    <property type="match status" value="1"/>
</dbReference>
<feature type="compositionally biased region" description="Basic residues" evidence="5">
    <location>
        <begin position="14"/>
        <end position="23"/>
    </location>
</feature>
<feature type="region of interest" description="Disordered" evidence="5">
    <location>
        <begin position="1"/>
        <end position="23"/>
    </location>
</feature>
<name>A0A443HY59_BYSSP</name>
<feature type="domain" description="Zn(2)-C6 fungal-type" evidence="6">
    <location>
        <begin position="25"/>
        <end position="55"/>
    </location>
</feature>
<dbReference type="AlphaFoldDB" id="A0A443HY59"/>
<dbReference type="RefSeq" id="XP_028486368.1">
    <property type="nucleotide sequence ID" value="XM_028630200.1"/>
</dbReference>
<dbReference type="InterPro" id="IPR036864">
    <property type="entry name" value="Zn2-C6_fun-type_DNA-bd_sf"/>
</dbReference>
<dbReference type="PANTHER" id="PTHR47784:SF9">
    <property type="entry name" value="ZN(II)2CYS6 TRANSCRIPTION FACTOR (EUROFUNG)"/>
    <property type="match status" value="1"/>
</dbReference>
<protein>
    <recommendedName>
        <fullName evidence="6">Zn(2)-C6 fungal-type domain-containing protein</fullName>
    </recommendedName>
</protein>
<dbReference type="GO" id="GO:0008270">
    <property type="term" value="F:zinc ion binding"/>
    <property type="evidence" value="ECO:0007669"/>
    <property type="project" value="InterPro"/>
</dbReference>
<evidence type="ECO:0000256" key="2">
    <source>
        <dbReference type="ARBA" id="ARBA00023125"/>
    </source>
</evidence>
<dbReference type="STRING" id="264951.A0A443HY59"/>
<keyword evidence="4" id="KW-0539">Nucleus</keyword>
<keyword evidence="3" id="KW-0804">Transcription</keyword>
<evidence type="ECO:0000256" key="5">
    <source>
        <dbReference type="SAM" id="MobiDB-lite"/>
    </source>
</evidence>
<evidence type="ECO:0000256" key="3">
    <source>
        <dbReference type="ARBA" id="ARBA00023163"/>
    </source>
</evidence>
<reference evidence="7 8" key="1">
    <citation type="journal article" date="2018" name="Front. Microbiol.">
        <title>Genomic and genetic insights into a cosmopolitan fungus, Paecilomyces variotii (Eurotiales).</title>
        <authorList>
            <person name="Urquhart A.S."/>
            <person name="Mondo S.J."/>
            <person name="Makela M.R."/>
            <person name="Hane J.K."/>
            <person name="Wiebenga A."/>
            <person name="He G."/>
            <person name="Mihaltcheva S."/>
            <person name="Pangilinan J."/>
            <person name="Lipzen A."/>
            <person name="Barry K."/>
            <person name="de Vries R.P."/>
            <person name="Grigoriev I.V."/>
            <person name="Idnurm A."/>
        </authorList>
    </citation>
    <scope>NUCLEOTIDE SEQUENCE [LARGE SCALE GENOMIC DNA]</scope>
    <source>
        <strain evidence="7 8">CBS 101075</strain>
    </source>
</reference>
<dbReference type="PROSITE" id="PS00463">
    <property type="entry name" value="ZN2_CY6_FUNGAL_1"/>
    <property type="match status" value="1"/>
</dbReference>
<evidence type="ECO:0000313" key="7">
    <source>
        <dbReference type="EMBL" id="RWQ96723.1"/>
    </source>
</evidence>
<dbReference type="GO" id="GO:0003677">
    <property type="term" value="F:DNA binding"/>
    <property type="evidence" value="ECO:0007669"/>
    <property type="project" value="UniProtKB-KW"/>
</dbReference>
<dbReference type="EMBL" id="RCNU01000003">
    <property type="protein sequence ID" value="RWQ96723.1"/>
    <property type="molecule type" value="Genomic_DNA"/>
</dbReference>
<dbReference type="CDD" id="cd00067">
    <property type="entry name" value="GAL4"/>
    <property type="match status" value="1"/>
</dbReference>
<dbReference type="SMART" id="SM00066">
    <property type="entry name" value="GAL4"/>
    <property type="match status" value="1"/>
</dbReference>
<dbReference type="GeneID" id="39599477"/>
<proteinExistence type="predicted"/>
<keyword evidence="2" id="KW-0238">DNA-binding</keyword>
<dbReference type="InterPro" id="IPR053157">
    <property type="entry name" value="Sterol_Uptake_Regulator"/>
</dbReference>
<evidence type="ECO:0000313" key="8">
    <source>
        <dbReference type="Proteomes" id="UP000283841"/>
    </source>
</evidence>